<gene>
    <name evidence="2" type="ORF">TD95_004675</name>
</gene>
<organism evidence="2 3">
    <name type="scientific">Thielaviopsis punctulata</name>
    <dbReference type="NCBI Taxonomy" id="72032"/>
    <lineage>
        <taxon>Eukaryota</taxon>
        <taxon>Fungi</taxon>
        <taxon>Dikarya</taxon>
        <taxon>Ascomycota</taxon>
        <taxon>Pezizomycotina</taxon>
        <taxon>Sordariomycetes</taxon>
        <taxon>Hypocreomycetidae</taxon>
        <taxon>Microascales</taxon>
        <taxon>Ceratocystidaceae</taxon>
        <taxon>Thielaviopsis</taxon>
    </lineage>
</organism>
<feature type="compositionally biased region" description="Low complexity" evidence="1">
    <location>
        <begin position="522"/>
        <end position="537"/>
    </location>
</feature>
<feature type="region of interest" description="Disordered" evidence="1">
    <location>
        <begin position="61"/>
        <end position="94"/>
    </location>
</feature>
<feature type="compositionally biased region" description="Polar residues" evidence="1">
    <location>
        <begin position="66"/>
        <end position="79"/>
    </location>
</feature>
<evidence type="ECO:0000313" key="3">
    <source>
        <dbReference type="Proteomes" id="UP000033483"/>
    </source>
</evidence>
<feature type="compositionally biased region" description="Basic and acidic residues" evidence="1">
    <location>
        <begin position="549"/>
        <end position="560"/>
    </location>
</feature>
<feature type="region of interest" description="Disordered" evidence="1">
    <location>
        <begin position="35"/>
        <end position="54"/>
    </location>
</feature>
<feature type="compositionally biased region" description="Low complexity" evidence="1">
    <location>
        <begin position="39"/>
        <end position="54"/>
    </location>
</feature>
<feature type="compositionally biased region" description="Polar residues" evidence="1">
    <location>
        <begin position="308"/>
        <end position="317"/>
    </location>
</feature>
<feature type="region of interest" description="Disordered" evidence="1">
    <location>
        <begin position="306"/>
        <end position="338"/>
    </location>
</feature>
<feature type="non-terminal residue" evidence="2">
    <location>
        <position position="560"/>
    </location>
</feature>
<dbReference type="Proteomes" id="UP000033483">
    <property type="component" value="Unassembled WGS sequence"/>
</dbReference>
<dbReference type="OrthoDB" id="5377012at2759"/>
<accession>A0A0F4ZAL4</accession>
<sequence length="560" mass="58124">MLPSHNRNHSRNRNRNRNSALEAAGVARSLLGHAHNFDSSSSNPVSSSPRYRLSSSLHDRYRNRAGSDSTPAAVSTIQPDGSAVQPQHPDTAVRPRQKLVHHMKMRKTPASKNNNPYPQSARLAELLRHRPGGTHSSLPSVFSTSPSAARSSSSFESSFIELDSSNGVPIIPLPSRASTIGGNTYADADNASVNASIISSSGSIGQPSTLTGGGTRSIAATVMTDHDTARSITATSAFTTATARTLGGTERSIFRADSTFSSPAPSVQSLATTLTTIQSLAASTVHPPHHHHSHNHHNNHISHTTITFNQPFPTASPASAIPPHLAPNTPGHPTTYASATANNLLTDNASILTLASSSKRRRRRSFDTDASVRALAPSSLWGGSRESLPLSVLSANIENAGTATSMPAMPSIAPTVSATNPSALGASSAAAGERASVYSMALGTGDRSSVYTSITGTAPKGDGASVRSVRSGLYGHARADSVNGSIAGGLTTTPLASPVEEVSMENLTLSGNVYGEEDEDGGSSSSNGTATAAVTSTRGSRSMYGSKSKGKEVERHVVYN</sequence>
<protein>
    <submittedName>
        <fullName evidence="2">Uncharacterized protein</fullName>
    </submittedName>
</protein>
<proteinExistence type="predicted"/>
<reference evidence="2 3" key="1">
    <citation type="submission" date="2015-03" db="EMBL/GenBank/DDBJ databases">
        <authorList>
            <person name="Radwan O."/>
            <person name="Al-Naeli F.A."/>
            <person name="Rendon G.A."/>
            <person name="Fields C."/>
        </authorList>
    </citation>
    <scope>NUCLEOTIDE SEQUENCE [LARGE SCALE GENOMIC DNA]</scope>
    <source>
        <strain evidence="2">CR-DP1</strain>
    </source>
</reference>
<evidence type="ECO:0000313" key="2">
    <source>
        <dbReference type="EMBL" id="KKA27186.1"/>
    </source>
</evidence>
<name>A0A0F4ZAL4_9PEZI</name>
<evidence type="ECO:0000256" key="1">
    <source>
        <dbReference type="SAM" id="MobiDB-lite"/>
    </source>
</evidence>
<dbReference type="EMBL" id="LAEV01001874">
    <property type="protein sequence ID" value="KKA27186.1"/>
    <property type="molecule type" value="Genomic_DNA"/>
</dbReference>
<dbReference type="AlphaFoldDB" id="A0A0F4ZAL4"/>
<feature type="region of interest" description="Disordered" evidence="1">
    <location>
        <begin position="512"/>
        <end position="560"/>
    </location>
</feature>
<keyword evidence="3" id="KW-1185">Reference proteome</keyword>
<comment type="caution">
    <text evidence="2">The sequence shown here is derived from an EMBL/GenBank/DDBJ whole genome shotgun (WGS) entry which is preliminary data.</text>
</comment>